<dbReference type="GO" id="GO:0005634">
    <property type="term" value="C:nucleus"/>
    <property type="evidence" value="ECO:0007669"/>
    <property type="project" value="UniProtKB-SubCell"/>
</dbReference>
<comment type="subcellular location">
    <subcellularLocation>
        <location evidence="1">Nucleus</location>
    </subcellularLocation>
</comment>
<dbReference type="PANTHER" id="PTHR46481">
    <property type="entry name" value="ZINC FINGER BED DOMAIN-CONTAINING PROTEIN 4"/>
    <property type="match status" value="1"/>
</dbReference>
<dbReference type="EMBL" id="CABIKO010000278">
    <property type="protein sequence ID" value="VVA33203.1"/>
    <property type="molecule type" value="Genomic_DNA"/>
</dbReference>
<dbReference type="AlphaFoldDB" id="A0A5E4G0L4"/>
<keyword evidence="4" id="KW-0862">Zinc</keyword>
<sequence length="248" mass="28119">MTGGSGFKDFVYELNPKFKILNRQKIAAGIWDLFLVEKAKIMSVIGNHKVSITTDTWTSIQNINYMVVTTHFMDSDGICIKIPNHKGVDIDKTLCACLNAWGIEKLFSITVDNTSANDGAVVYVENRMKDFNDLLLDGKYLHLRCACHILNLIVKDGLKQLLSFKVHSSPSRLDSFRDHALEIRMDGMANVPMDVVTRWNSTYKMLDCAFKYKIVFNKMATENVAFQAYFEEIEKDGMKIVGPPSNED</sequence>
<accession>A0A5E4G0L4</accession>
<evidence type="ECO:0000256" key="5">
    <source>
        <dbReference type="ARBA" id="ARBA00023242"/>
    </source>
</evidence>
<name>A0A5E4G0L4_PRUDU</name>
<reference evidence="7" key="1">
    <citation type="journal article" date="2020" name="Plant J.">
        <title>Transposons played a major role in the diversification between the closely related almond and peach genomes: results from the almond genome sequence.</title>
        <authorList>
            <person name="Alioto T."/>
            <person name="Alexiou K.G."/>
            <person name="Bardil A."/>
            <person name="Barteri F."/>
            <person name="Castanera R."/>
            <person name="Cruz F."/>
            <person name="Dhingra A."/>
            <person name="Duval H."/>
            <person name="Fernandez I Marti A."/>
            <person name="Frias L."/>
            <person name="Galan B."/>
            <person name="Garcia J.L."/>
            <person name="Howad W."/>
            <person name="Gomez-Garrido J."/>
            <person name="Gut M."/>
            <person name="Julca I."/>
            <person name="Morata J."/>
            <person name="Puigdomenech P."/>
            <person name="Ribeca P."/>
            <person name="Rubio Cabetas M.J."/>
            <person name="Vlasova A."/>
            <person name="Wirthensohn M."/>
            <person name="Garcia-Mas J."/>
            <person name="Gabaldon T."/>
            <person name="Casacuberta J.M."/>
            <person name="Arus P."/>
        </authorList>
    </citation>
    <scope>NUCLEOTIDE SEQUENCE [LARGE SCALE GENOMIC DNA]</scope>
    <source>
        <strain evidence="7">cv. Texas</strain>
    </source>
</reference>
<dbReference type="InterPro" id="IPR012337">
    <property type="entry name" value="RNaseH-like_sf"/>
</dbReference>
<protein>
    <submittedName>
        <fullName evidence="6">PREDICTED: zinc finger BED domain-containing</fullName>
    </submittedName>
</protein>
<organism evidence="6 7">
    <name type="scientific">Prunus dulcis</name>
    <name type="common">Almond</name>
    <name type="synonym">Amygdalus dulcis</name>
    <dbReference type="NCBI Taxonomy" id="3755"/>
    <lineage>
        <taxon>Eukaryota</taxon>
        <taxon>Viridiplantae</taxon>
        <taxon>Streptophyta</taxon>
        <taxon>Embryophyta</taxon>
        <taxon>Tracheophyta</taxon>
        <taxon>Spermatophyta</taxon>
        <taxon>Magnoliopsida</taxon>
        <taxon>eudicotyledons</taxon>
        <taxon>Gunneridae</taxon>
        <taxon>Pentapetalae</taxon>
        <taxon>rosids</taxon>
        <taxon>fabids</taxon>
        <taxon>Rosales</taxon>
        <taxon>Rosaceae</taxon>
        <taxon>Amygdaloideae</taxon>
        <taxon>Amygdaleae</taxon>
        <taxon>Prunus</taxon>
    </lineage>
</organism>
<dbReference type="InterPro" id="IPR052035">
    <property type="entry name" value="ZnF_BED_domain_contain"/>
</dbReference>
<dbReference type="PANTHER" id="PTHR46481:SF10">
    <property type="entry name" value="ZINC FINGER BED DOMAIN-CONTAINING PROTEIN 39"/>
    <property type="match status" value="1"/>
</dbReference>
<dbReference type="SUPFAM" id="SSF53098">
    <property type="entry name" value="Ribonuclease H-like"/>
    <property type="match status" value="1"/>
</dbReference>
<evidence type="ECO:0000313" key="6">
    <source>
        <dbReference type="EMBL" id="VVA33203.1"/>
    </source>
</evidence>
<dbReference type="GO" id="GO:0008270">
    <property type="term" value="F:zinc ion binding"/>
    <property type="evidence" value="ECO:0007669"/>
    <property type="project" value="UniProtKB-KW"/>
</dbReference>
<dbReference type="OMA" id="IDSKWIM"/>
<proteinExistence type="predicted"/>
<evidence type="ECO:0000256" key="4">
    <source>
        <dbReference type="ARBA" id="ARBA00022833"/>
    </source>
</evidence>
<keyword evidence="3" id="KW-0863">Zinc-finger</keyword>
<evidence type="ECO:0000256" key="2">
    <source>
        <dbReference type="ARBA" id="ARBA00022723"/>
    </source>
</evidence>
<evidence type="ECO:0000256" key="1">
    <source>
        <dbReference type="ARBA" id="ARBA00004123"/>
    </source>
</evidence>
<dbReference type="InParanoid" id="A0A5E4G0L4"/>
<keyword evidence="5" id="KW-0539">Nucleus</keyword>
<evidence type="ECO:0000256" key="3">
    <source>
        <dbReference type="ARBA" id="ARBA00022771"/>
    </source>
</evidence>
<evidence type="ECO:0000313" key="7">
    <source>
        <dbReference type="Proteomes" id="UP000327085"/>
    </source>
</evidence>
<keyword evidence="2" id="KW-0479">Metal-binding</keyword>
<dbReference type="Proteomes" id="UP000327085">
    <property type="component" value="Chromosome 7"/>
</dbReference>
<gene>
    <name evidence="6" type="ORF">ALMOND_2B009626</name>
</gene>
<dbReference type="Gramene" id="VVA33203">
    <property type="protein sequence ID" value="VVA33203"/>
    <property type="gene ID" value="Prudul26B009626"/>
</dbReference>